<evidence type="ECO:0000256" key="5">
    <source>
        <dbReference type="ARBA" id="ARBA00038359"/>
    </source>
</evidence>
<feature type="transmembrane region" description="Helical" evidence="6">
    <location>
        <begin position="95"/>
        <end position="122"/>
    </location>
</feature>
<evidence type="ECO:0000256" key="1">
    <source>
        <dbReference type="ARBA" id="ARBA00004141"/>
    </source>
</evidence>
<feature type="transmembrane region" description="Helical" evidence="6">
    <location>
        <begin position="57"/>
        <end position="83"/>
    </location>
</feature>
<keyword evidence="4 6" id="KW-0472">Membrane</keyword>
<dbReference type="AlphaFoldDB" id="A0A6A5UDK4"/>
<dbReference type="GO" id="GO:0016020">
    <property type="term" value="C:membrane"/>
    <property type="evidence" value="ECO:0007669"/>
    <property type="project" value="UniProtKB-SubCell"/>
</dbReference>
<organism evidence="8 9">
    <name type="scientific">Byssothecium circinans</name>
    <dbReference type="NCBI Taxonomy" id="147558"/>
    <lineage>
        <taxon>Eukaryota</taxon>
        <taxon>Fungi</taxon>
        <taxon>Dikarya</taxon>
        <taxon>Ascomycota</taxon>
        <taxon>Pezizomycotina</taxon>
        <taxon>Dothideomycetes</taxon>
        <taxon>Pleosporomycetidae</taxon>
        <taxon>Pleosporales</taxon>
        <taxon>Massarineae</taxon>
        <taxon>Massarinaceae</taxon>
        <taxon>Byssothecium</taxon>
    </lineage>
</organism>
<keyword evidence="9" id="KW-1185">Reference proteome</keyword>
<evidence type="ECO:0000313" key="8">
    <source>
        <dbReference type="EMBL" id="KAF1959197.1"/>
    </source>
</evidence>
<dbReference type="PANTHER" id="PTHR33048">
    <property type="entry name" value="PTH11-LIKE INTEGRAL MEMBRANE PROTEIN (AFU_ORTHOLOGUE AFUA_5G11245)"/>
    <property type="match status" value="1"/>
</dbReference>
<accession>A0A6A5UDK4</accession>
<dbReference type="InterPro" id="IPR052337">
    <property type="entry name" value="SAT4-like"/>
</dbReference>
<dbReference type="PANTHER" id="PTHR33048:SF47">
    <property type="entry name" value="INTEGRAL MEMBRANE PROTEIN-RELATED"/>
    <property type="match status" value="1"/>
</dbReference>
<feature type="transmembrane region" description="Helical" evidence="6">
    <location>
        <begin position="134"/>
        <end position="163"/>
    </location>
</feature>
<dbReference type="Pfam" id="PF20684">
    <property type="entry name" value="Fung_rhodopsin"/>
    <property type="match status" value="2"/>
</dbReference>
<keyword evidence="3 6" id="KW-1133">Transmembrane helix</keyword>
<evidence type="ECO:0000256" key="6">
    <source>
        <dbReference type="SAM" id="Phobius"/>
    </source>
</evidence>
<evidence type="ECO:0000259" key="7">
    <source>
        <dbReference type="Pfam" id="PF20684"/>
    </source>
</evidence>
<evidence type="ECO:0000313" key="9">
    <source>
        <dbReference type="Proteomes" id="UP000800035"/>
    </source>
</evidence>
<protein>
    <recommendedName>
        <fullName evidence="7">Rhodopsin domain-containing protein</fullName>
    </recommendedName>
</protein>
<feature type="domain" description="Rhodopsin" evidence="7">
    <location>
        <begin position="41"/>
        <end position="193"/>
    </location>
</feature>
<keyword evidence="2 6" id="KW-0812">Transmembrane</keyword>
<dbReference type="EMBL" id="ML976985">
    <property type="protein sequence ID" value="KAF1959197.1"/>
    <property type="molecule type" value="Genomic_DNA"/>
</dbReference>
<dbReference type="InterPro" id="IPR049326">
    <property type="entry name" value="Rhodopsin_dom_fungi"/>
</dbReference>
<reference evidence="8" key="1">
    <citation type="journal article" date="2020" name="Stud. Mycol.">
        <title>101 Dothideomycetes genomes: a test case for predicting lifestyles and emergence of pathogens.</title>
        <authorList>
            <person name="Haridas S."/>
            <person name="Albert R."/>
            <person name="Binder M."/>
            <person name="Bloem J."/>
            <person name="Labutti K."/>
            <person name="Salamov A."/>
            <person name="Andreopoulos B."/>
            <person name="Baker S."/>
            <person name="Barry K."/>
            <person name="Bills G."/>
            <person name="Bluhm B."/>
            <person name="Cannon C."/>
            <person name="Castanera R."/>
            <person name="Culley D."/>
            <person name="Daum C."/>
            <person name="Ezra D."/>
            <person name="Gonzalez J."/>
            <person name="Henrissat B."/>
            <person name="Kuo A."/>
            <person name="Liang C."/>
            <person name="Lipzen A."/>
            <person name="Lutzoni F."/>
            <person name="Magnuson J."/>
            <person name="Mondo S."/>
            <person name="Nolan M."/>
            <person name="Ohm R."/>
            <person name="Pangilinan J."/>
            <person name="Park H.-J."/>
            <person name="Ramirez L."/>
            <person name="Alfaro M."/>
            <person name="Sun H."/>
            <person name="Tritt A."/>
            <person name="Yoshinaga Y."/>
            <person name="Zwiers L.-H."/>
            <person name="Turgeon B."/>
            <person name="Goodwin S."/>
            <person name="Spatafora J."/>
            <person name="Crous P."/>
            <person name="Grigoriev I."/>
        </authorList>
    </citation>
    <scope>NUCLEOTIDE SEQUENCE</scope>
    <source>
        <strain evidence="8">CBS 675.92</strain>
    </source>
</reference>
<evidence type="ECO:0000256" key="4">
    <source>
        <dbReference type="ARBA" id="ARBA00023136"/>
    </source>
</evidence>
<dbReference type="OrthoDB" id="10017208at2759"/>
<name>A0A6A5UDK4_9PLEO</name>
<gene>
    <name evidence="8" type="ORF">CC80DRAFT_545575</name>
</gene>
<feature type="transmembrane region" description="Helical" evidence="6">
    <location>
        <begin position="21"/>
        <end position="45"/>
    </location>
</feature>
<dbReference type="Proteomes" id="UP000800035">
    <property type="component" value="Unassembled WGS sequence"/>
</dbReference>
<comment type="subcellular location">
    <subcellularLocation>
        <location evidence="1">Membrane</location>
        <topology evidence="1">Multi-pass membrane protein</topology>
    </subcellularLocation>
</comment>
<feature type="transmembrane region" description="Helical" evidence="6">
    <location>
        <begin position="183"/>
        <end position="206"/>
    </location>
</feature>
<sequence length="312" mass="34757">MKTPTPEQLQYMFEHAQDTKVPGLIACSVICIVAASLAVLLRFVARHSGKIKLRWSDWLILIALIFLYVYTAAVLCTIPYGMGRHVILVKDPKRLAIWMLVAETTLTLSVMAIKLSFCCLYVQIFPLKWIKQAGIVISLIVTAYTIAHIVSDLLQCIPLAALWDPTITDAKCYPFTTQMMVMGIINISTDVAISFACIVSVVRIFYVIKMGSSDPTWNDVEAGEISNIEPTIGIIAACLPACRLLLNRMFKTSIGLSRFYSQPQSLQVVRTDDFELSDNKTKVEKTKTSSGNLKSTTLDDEERLVSYGNTRT</sequence>
<evidence type="ECO:0000256" key="3">
    <source>
        <dbReference type="ARBA" id="ARBA00022989"/>
    </source>
</evidence>
<feature type="domain" description="Rhodopsin" evidence="7">
    <location>
        <begin position="195"/>
        <end position="248"/>
    </location>
</feature>
<comment type="similarity">
    <text evidence="5">Belongs to the SAT4 family.</text>
</comment>
<evidence type="ECO:0000256" key="2">
    <source>
        <dbReference type="ARBA" id="ARBA00022692"/>
    </source>
</evidence>
<proteinExistence type="inferred from homology"/>